<keyword evidence="2" id="KW-1185">Reference proteome</keyword>
<reference evidence="1 2" key="1">
    <citation type="submission" date="2015-07" db="EMBL/GenBank/DDBJ databases">
        <title>The genome of Dufourea novaeangliae.</title>
        <authorList>
            <person name="Pan H."/>
            <person name="Kapheim K."/>
        </authorList>
    </citation>
    <scope>NUCLEOTIDE SEQUENCE [LARGE SCALE GENOMIC DNA]</scope>
    <source>
        <strain evidence="1">0120121106</strain>
        <tissue evidence="1">Whole body</tissue>
    </source>
</reference>
<dbReference type="AlphaFoldDB" id="A0A154P4G4"/>
<gene>
    <name evidence="1" type="ORF">WN55_07796</name>
</gene>
<proteinExistence type="predicted"/>
<sequence length="62" mass="7097">MRWYAVATRYAIRDTIYCVRCVSVRTFPSHAHLQALFQPTKLALIPMVLVDGTVPIPPTRVR</sequence>
<accession>A0A154P4G4</accession>
<dbReference type="Proteomes" id="UP000076502">
    <property type="component" value="Unassembled WGS sequence"/>
</dbReference>
<name>A0A154P4G4_DUFNO</name>
<dbReference type="EMBL" id="KQ434814">
    <property type="protein sequence ID" value="KZC06839.1"/>
    <property type="molecule type" value="Genomic_DNA"/>
</dbReference>
<protein>
    <submittedName>
        <fullName evidence="1">Uncharacterized protein</fullName>
    </submittedName>
</protein>
<organism evidence="1 2">
    <name type="scientific">Dufourea novaeangliae</name>
    <name type="common">Sweat bee</name>
    <dbReference type="NCBI Taxonomy" id="178035"/>
    <lineage>
        <taxon>Eukaryota</taxon>
        <taxon>Metazoa</taxon>
        <taxon>Ecdysozoa</taxon>
        <taxon>Arthropoda</taxon>
        <taxon>Hexapoda</taxon>
        <taxon>Insecta</taxon>
        <taxon>Pterygota</taxon>
        <taxon>Neoptera</taxon>
        <taxon>Endopterygota</taxon>
        <taxon>Hymenoptera</taxon>
        <taxon>Apocrita</taxon>
        <taxon>Aculeata</taxon>
        <taxon>Apoidea</taxon>
        <taxon>Anthophila</taxon>
        <taxon>Halictidae</taxon>
        <taxon>Rophitinae</taxon>
        <taxon>Dufourea</taxon>
    </lineage>
</organism>
<evidence type="ECO:0000313" key="2">
    <source>
        <dbReference type="Proteomes" id="UP000076502"/>
    </source>
</evidence>
<evidence type="ECO:0000313" key="1">
    <source>
        <dbReference type="EMBL" id="KZC06839.1"/>
    </source>
</evidence>